<reference evidence="2 5" key="3">
    <citation type="submission" date="2018-05" db="EMBL/GenBank/DDBJ databases">
        <title>Klebsiella quasipneumonaiae provides a window into carbapenemase gene transfer, plasmid rearrangements and nosocomial acquisition from the hospital environment.</title>
        <authorList>
            <person name="Mathers A.J."/>
            <person name="Vegesana K."/>
            <person name="Stoesser N."/>
            <person name="Crook D."/>
            <person name="Vaughan A."/>
            <person name="Barry K."/>
            <person name="Parikh H."/>
            <person name="Sebra R."/>
            <person name="Kotay S."/>
            <person name="Walker A.S."/>
            <person name="Sheppard A.E."/>
        </authorList>
    </citation>
    <scope>NUCLEOTIDE SEQUENCE [LARGE SCALE GENOMIC DNA]</scope>
    <source>
        <strain evidence="2 5">CAV1761</strain>
    </source>
</reference>
<evidence type="ECO:0000313" key="5">
    <source>
        <dbReference type="Proteomes" id="UP000245399"/>
    </source>
</evidence>
<evidence type="ECO:0000256" key="1">
    <source>
        <dbReference type="SAM" id="Phobius"/>
    </source>
</evidence>
<reference evidence="4" key="1">
    <citation type="submission" date="2016-04" db="EMBL/GenBank/DDBJ databases">
        <authorList>
            <person name="Osei Sekyere J."/>
            <person name="Sivertsen A."/>
            <person name="Pedersen A.T."/>
            <person name="Sundsfjord A."/>
        </authorList>
    </citation>
    <scope>NUCLEOTIDE SEQUENCE [LARGE SCALE GENOMIC DNA]</scope>
    <source>
        <strain evidence="4">945174350</strain>
    </source>
</reference>
<dbReference type="Proteomes" id="UP000245399">
    <property type="component" value="Chromosome"/>
</dbReference>
<protein>
    <submittedName>
        <fullName evidence="3">Uncharacterized protein</fullName>
    </submittedName>
</protein>
<keyword evidence="1" id="KW-1133">Transmembrane helix</keyword>
<dbReference type="Proteomes" id="UP000050489">
    <property type="component" value="Unassembled WGS sequence"/>
</dbReference>
<name>A0A0J5CBQ1_SERMA</name>
<evidence type="ECO:0000313" key="2">
    <source>
        <dbReference type="EMBL" id="AWL69464.1"/>
    </source>
</evidence>
<dbReference type="RefSeq" id="WP_047729812.1">
    <property type="nucleotide sequence ID" value="NZ_CABMHU010000152.1"/>
</dbReference>
<dbReference type="EMBL" id="LJEX02000101">
    <property type="protein sequence ID" value="OCO83996.1"/>
    <property type="molecule type" value="Genomic_DNA"/>
</dbReference>
<dbReference type="AlphaFoldDB" id="A0A0J5CBQ1"/>
<dbReference type="EMBL" id="CP029449">
    <property type="protein sequence ID" value="AWL69464.1"/>
    <property type="molecule type" value="Genomic_DNA"/>
</dbReference>
<evidence type="ECO:0000313" key="3">
    <source>
        <dbReference type="EMBL" id="OCO83996.1"/>
    </source>
</evidence>
<gene>
    <name evidence="3" type="ORF">AN695_0218225</name>
    <name evidence="2" type="ORF">DKC05_18310</name>
</gene>
<keyword evidence="1" id="KW-0812">Transmembrane</keyword>
<feature type="transmembrane region" description="Helical" evidence="1">
    <location>
        <begin position="44"/>
        <end position="65"/>
    </location>
</feature>
<sequence length="69" mass="7735">MSYLKSWGSKLGKGLSHLVEAILGGIFSVAAFGSLFWFDEWWQRILSAVIFLLLVFVTIALCSLVRGER</sequence>
<organism evidence="3 4">
    <name type="scientific">Serratia marcescens</name>
    <dbReference type="NCBI Taxonomy" id="615"/>
    <lineage>
        <taxon>Bacteria</taxon>
        <taxon>Pseudomonadati</taxon>
        <taxon>Pseudomonadota</taxon>
        <taxon>Gammaproteobacteria</taxon>
        <taxon>Enterobacterales</taxon>
        <taxon>Yersiniaceae</taxon>
        <taxon>Serratia</taxon>
    </lineage>
</organism>
<proteinExistence type="predicted"/>
<accession>A0A0J5CBQ1</accession>
<keyword evidence="1" id="KW-0472">Membrane</keyword>
<evidence type="ECO:0000313" key="4">
    <source>
        <dbReference type="Proteomes" id="UP000050489"/>
    </source>
</evidence>
<feature type="transmembrane region" description="Helical" evidence="1">
    <location>
        <begin position="21"/>
        <end position="38"/>
    </location>
</feature>
<reference evidence="3" key="2">
    <citation type="journal article" date="2017" name="PLoS ONE">
        <title>Genomic and phenotypic characterisation of fluoroquinolone resistance mechanisms in Enterobacteriaceae in Durban, South Africa.</title>
        <authorList>
            <person name="Osei Sekyere J."/>
            <person name="Amoako D.G."/>
        </authorList>
    </citation>
    <scope>NUCLEOTIDE SEQUENCE</scope>
    <source>
        <strain evidence="3">945174350</strain>
    </source>
</reference>